<feature type="transmembrane region" description="Helical" evidence="9">
    <location>
        <begin position="169"/>
        <end position="187"/>
    </location>
</feature>
<dbReference type="PROSITE" id="PS50928">
    <property type="entry name" value="ABC_TM1"/>
    <property type="match status" value="1"/>
</dbReference>
<evidence type="ECO:0000256" key="2">
    <source>
        <dbReference type="ARBA" id="ARBA00009047"/>
    </source>
</evidence>
<comment type="similarity">
    <text evidence="2">Belongs to the binding-protein-dependent transport system permease family. MalFG subfamily.</text>
</comment>
<keyword evidence="6 9" id="KW-0812">Transmembrane</keyword>
<keyword evidence="4" id="KW-1003">Cell membrane</keyword>
<dbReference type="InterPro" id="IPR050901">
    <property type="entry name" value="BP-dep_ABC_trans_perm"/>
</dbReference>
<dbReference type="InterPro" id="IPR000515">
    <property type="entry name" value="MetI-like"/>
</dbReference>
<gene>
    <name evidence="11" type="ORF">NYO98_17070</name>
</gene>
<dbReference type="InterPro" id="IPR035906">
    <property type="entry name" value="MetI-like_sf"/>
</dbReference>
<feature type="transmembrane region" description="Helical" evidence="9">
    <location>
        <begin position="99"/>
        <end position="126"/>
    </location>
</feature>
<evidence type="ECO:0000259" key="10">
    <source>
        <dbReference type="PROSITE" id="PS50928"/>
    </source>
</evidence>
<keyword evidence="5" id="KW-0762">Sugar transport</keyword>
<evidence type="ECO:0000256" key="1">
    <source>
        <dbReference type="ARBA" id="ARBA00004651"/>
    </source>
</evidence>
<dbReference type="RefSeq" id="WP_268112949.1">
    <property type="nucleotide sequence ID" value="NZ_JAPPUX010000005.1"/>
</dbReference>
<organism evidence="11 12">
    <name type="scientific">Nocardioides pini</name>
    <dbReference type="NCBI Taxonomy" id="2975053"/>
    <lineage>
        <taxon>Bacteria</taxon>
        <taxon>Bacillati</taxon>
        <taxon>Actinomycetota</taxon>
        <taxon>Actinomycetes</taxon>
        <taxon>Propionibacteriales</taxon>
        <taxon>Nocardioidaceae</taxon>
        <taxon>Nocardioides</taxon>
    </lineage>
</organism>
<evidence type="ECO:0000256" key="4">
    <source>
        <dbReference type="ARBA" id="ARBA00022475"/>
    </source>
</evidence>
<evidence type="ECO:0000313" key="12">
    <source>
        <dbReference type="Proteomes" id="UP001074726"/>
    </source>
</evidence>
<feature type="transmembrane region" description="Helical" evidence="9">
    <location>
        <begin position="40"/>
        <end position="62"/>
    </location>
</feature>
<feature type="domain" description="ABC transmembrane type-1" evidence="10">
    <location>
        <begin position="100"/>
        <end position="291"/>
    </location>
</feature>
<keyword evidence="3 9" id="KW-0813">Transport</keyword>
<reference evidence="11" key="1">
    <citation type="submission" date="2022-08" db="EMBL/GenBank/DDBJ databases">
        <title>Genome sequencing of Nocardioides sp. STR2.</title>
        <authorList>
            <person name="So Y."/>
        </authorList>
    </citation>
    <scope>NUCLEOTIDE SEQUENCE</scope>
    <source>
        <strain evidence="11">STR2</strain>
    </source>
</reference>
<dbReference type="EMBL" id="JAPPUX010000005">
    <property type="protein sequence ID" value="MCY4727998.1"/>
    <property type="molecule type" value="Genomic_DNA"/>
</dbReference>
<accession>A0ABT4CGB2</accession>
<dbReference type="Proteomes" id="UP001074726">
    <property type="component" value="Unassembled WGS sequence"/>
</dbReference>
<sequence>MGEILPVAAIDAAHVEGALPRDERRGPVTRRRERSILASVALHGTLIVAVFIALFPVIWVLLSSLKPRTEIVRSNIELFNSPTLDNYRAVLTETNFPTWFLNSVIVAGFTMVIGITMSASAGYALARFNFAGKRGLMWVFLITQMFPVAILIVPIYTIMANLGLIDTKLSLIIAYCSTAVPFCAWMMKGYFETIPKELDEAAALDGLGPFATFYRVILPLAKPGIAVTAFYTFLTAWGEVAYAIAFIQTDNKLTLGAGLQQFVPQFNQRWELLTPAAILILIPAALVFFFAQRHLVAGLTAGGTKG</sequence>
<feature type="transmembrane region" description="Helical" evidence="9">
    <location>
        <begin position="272"/>
        <end position="291"/>
    </location>
</feature>
<dbReference type="Pfam" id="PF00528">
    <property type="entry name" value="BPD_transp_1"/>
    <property type="match status" value="1"/>
</dbReference>
<feature type="transmembrane region" description="Helical" evidence="9">
    <location>
        <begin position="138"/>
        <end position="157"/>
    </location>
</feature>
<evidence type="ECO:0000256" key="6">
    <source>
        <dbReference type="ARBA" id="ARBA00022692"/>
    </source>
</evidence>
<dbReference type="CDD" id="cd06261">
    <property type="entry name" value="TM_PBP2"/>
    <property type="match status" value="1"/>
</dbReference>
<name>A0ABT4CGB2_9ACTN</name>
<evidence type="ECO:0000256" key="9">
    <source>
        <dbReference type="RuleBase" id="RU363032"/>
    </source>
</evidence>
<protein>
    <submittedName>
        <fullName evidence="11">Carbohydrate ABC transporter permease</fullName>
    </submittedName>
</protein>
<keyword evidence="8 9" id="KW-0472">Membrane</keyword>
<evidence type="ECO:0000256" key="7">
    <source>
        <dbReference type="ARBA" id="ARBA00022989"/>
    </source>
</evidence>
<keyword evidence="12" id="KW-1185">Reference proteome</keyword>
<keyword evidence="7 9" id="KW-1133">Transmembrane helix</keyword>
<evidence type="ECO:0000256" key="5">
    <source>
        <dbReference type="ARBA" id="ARBA00022597"/>
    </source>
</evidence>
<dbReference type="Gene3D" id="1.10.3720.10">
    <property type="entry name" value="MetI-like"/>
    <property type="match status" value="1"/>
</dbReference>
<comment type="caution">
    <text evidence="11">The sequence shown here is derived from an EMBL/GenBank/DDBJ whole genome shotgun (WGS) entry which is preliminary data.</text>
</comment>
<dbReference type="PANTHER" id="PTHR32243">
    <property type="entry name" value="MALTOSE TRANSPORT SYSTEM PERMEASE-RELATED"/>
    <property type="match status" value="1"/>
</dbReference>
<feature type="transmembrane region" description="Helical" evidence="9">
    <location>
        <begin position="225"/>
        <end position="247"/>
    </location>
</feature>
<evidence type="ECO:0000313" key="11">
    <source>
        <dbReference type="EMBL" id="MCY4727998.1"/>
    </source>
</evidence>
<dbReference type="PANTHER" id="PTHR32243:SF50">
    <property type="entry name" value="MALTOSE_MALTODEXTRIN TRANSPORT SYSTEM PERMEASE PROTEIN MALG"/>
    <property type="match status" value="1"/>
</dbReference>
<comment type="subcellular location">
    <subcellularLocation>
        <location evidence="1 9">Cell membrane</location>
        <topology evidence="1 9">Multi-pass membrane protein</topology>
    </subcellularLocation>
</comment>
<evidence type="ECO:0000256" key="3">
    <source>
        <dbReference type="ARBA" id="ARBA00022448"/>
    </source>
</evidence>
<dbReference type="SUPFAM" id="SSF161098">
    <property type="entry name" value="MetI-like"/>
    <property type="match status" value="1"/>
</dbReference>
<proteinExistence type="inferred from homology"/>
<evidence type="ECO:0000256" key="8">
    <source>
        <dbReference type="ARBA" id="ARBA00023136"/>
    </source>
</evidence>